<dbReference type="InterPro" id="IPR022026">
    <property type="entry name" value="DUF5981"/>
</dbReference>
<reference evidence="2" key="1">
    <citation type="journal article" date="2014" name="Front. Microbiol.">
        <title>High frequency of phylogenetically diverse reductive dehalogenase-homologous genes in deep subseafloor sedimentary metagenomes.</title>
        <authorList>
            <person name="Kawai M."/>
            <person name="Futagami T."/>
            <person name="Toyoda A."/>
            <person name="Takaki Y."/>
            <person name="Nishi S."/>
            <person name="Hori S."/>
            <person name="Arai W."/>
            <person name="Tsubouchi T."/>
            <person name="Morono Y."/>
            <person name="Uchiyama I."/>
            <person name="Ito T."/>
            <person name="Fujiyama A."/>
            <person name="Inagaki F."/>
            <person name="Takami H."/>
        </authorList>
    </citation>
    <scope>NUCLEOTIDE SEQUENCE</scope>
    <source>
        <strain evidence="2">Expedition CK06-06</strain>
    </source>
</reference>
<proteinExistence type="predicted"/>
<evidence type="ECO:0000259" key="1">
    <source>
        <dbReference type="Pfam" id="PF12225"/>
    </source>
</evidence>
<dbReference type="EMBL" id="BARU01000124">
    <property type="protein sequence ID" value="GAH27495.1"/>
    <property type="molecule type" value="Genomic_DNA"/>
</dbReference>
<feature type="domain" description="Methylene-tetrahydrofolate reductase C-terminal-like" evidence="1">
    <location>
        <begin position="110"/>
        <end position="205"/>
    </location>
</feature>
<comment type="caution">
    <text evidence="2">The sequence shown here is derived from an EMBL/GenBank/DDBJ whole genome shotgun (WGS) entry which is preliminary data.</text>
</comment>
<dbReference type="Pfam" id="PF12225">
    <property type="entry name" value="DUF5981"/>
    <property type="match status" value="1"/>
</dbReference>
<dbReference type="PANTHER" id="PTHR38755">
    <property type="entry name" value="5,10-METHYLENETETRAHYDROFOLATE REDUCTASE"/>
    <property type="match status" value="1"/>
</dbReference>
<organism evidence="2">
    <name type="scientific">marine sediment metagenome</name>
    <dbReference type="NCBI Taxonomy" id="412755"/>
    <lineage>
        <taxon>unclassified sequences</taxon>
        <taxon>metagenomes</taxon>
        <taxon>ecological metagenomes</taxon>
    </lineage>
</organism>
<evidence type="ECO:0000313" key="2">
    <source>
        <dbReference type="EMBL" id="GAH27495.1"/>
    </source>
</evidence>
<dbReference type="PANTHER" id="PTHR38755:SF1">
    <property type="entry name" value="METHYLENE-TETRAHYDROFOLATE REDUCTASE C-TERMINAL DOMAIN-CONTAINING PROTEIN"/>
    <property type="match status" value="1"/>
</dbReference>
<gene>
    <name evidence="2" type="ORF">S03H2_00578</name>
</gene>
<sequence length="213" mass="23270">MIVTTQKPLDEILDYISPYSNVLIVGCDGCTQPPRGLREAKTLSQLLELGGKLRNKDFTFKVTTVAKQCDDYLAASALKPQMEGVETVLSLACGIGAQELAQLFAEIPTFPAQNTHFMGAEEREGGILEERCAGCGDCLLALTGGICPVARCSKGLLNGACGGSKEGKCELDPKRDCAWILIYERLKKRGKLELLKEFRPPRDYQLSGWRVTP</sequence>
<dbReference type="AlphaFoldDB" id="X1F4N1"/>
<protein>
    <recommendedName>
        <fullName evidence="1">Methylene-tetrahydrofolate reductase C-terminal-like domain-containing protein</fullName>
    </recommendedName>
</protein>
<accession>X1F4N1</accession>
<dbReference type="PROSITE" id="PS51257">
    <property type="entry name" value="PROKAR_LIPOPROTEIN"/>
    <property type="match status" value="1"/>
</dbReference>
<name>X1F4N1_9ZZZZ</name>